<keyword evidence="2" id="KW-0862">Zinc</keyword>
<dbReference type="GO" id="GO:0016020">
    <property type="term" value="C:membrane"/>
    <property type="evidence" value="ECO:0007669"/>
    <property type="project" value="TreeGrafter"/>
</dbReference>
<organism evidence="5 6">
    <name type="scientific">Meganyctiphanes norvegica</name>
    <name type="common">Northern krill</name>
    <name type="synonym">Thysanopoda norvegica</name>
    <dbReference type="NCBI Taxonomy" id="48144"/>
    <lineage>
        <taxon>Eukaryota</taxon>
        <taxon>Metazoa</taxon>
        <taxon>Ecdysozoa</taxon>
        <taxon>Arthropoda</taxon>
        <taxon>Crustacea</taxon>
        <taxon>Multicrustacea</taxon>
        <taxon>Malacostraca</taxon>
        <taxon>Eumalacostraca</taxon>
        <taxon>Eucarida</taxon>
        <taxon>Euphausiacea</taxon>
        <taxon>Euphausiidae</taxon>
        <taxon>Meganyctiphanes</taxon>
    </lineage>
</organism>
<dbReference type="GO" id="GO:0004143">
    <property type="term" value="F:ATP-dependent diacylglycerol kinase activity"/>
    <property type="evidence" value="ECO:0007669"/>
    <property type="project" value="InterPro"/>
</dbReference>
<feature type="domain" description="Phorbol-ester/DAG-type" evidence="4">
    <location>
        <begin position="105"/>
        <end position="156"/>
    </location>
</feature>
<dbReference type="GO" id="GO:0046872">
    <property type="term" value="F:metal ion binding"/>
    <property type="evidence" value="ECO:0007669"/>
    <property type="project" value="UniProtKB-KW"/>
</dbReference>
<protein>
    <recommendedName>
        <fullName evidence="4">Phorbol-ester/DAG-type domain-containing protein</fullName>
    </recommendedName>
</protein>
<evidence type="ECO:0000313" key="5">
    <source>
        <dbReference type="EMBL" id="CAL4215200.1"/>
    </source>
</evidence>
<evidence type="ECO:0000256" key="2">
    <source>
        <dbReference type="ARBA" id="ARBA00022833"/>
    </source>
</evidence>
<reference evidence="5 6" key="1">
    <citation type="submission" date="2024-05" db="EMBL/GenBank/DDBJ databases">
        <authorList>
            <person name="Wallberg A."/>
        </authorList>
    </citation>
    <scope>NUCLEOTIDE SEQUENCE [LARGE SCALE GENOMIC DNA]</scope>
</reference>
<sequence>MSATNSEIVCGIVFTFVVTYFIVKLSKRTLHHSLHAPDVTKGHCWSYTEMFSQPSYCNICETLIITSDGAFCDSCGVCGDSSDCINQADKDIPCKVITSTETTHKHHWVKGNLPLNAHCEVCEEECGIGSGLVDFYCCWCARCVHAACIMHVAEVGREKDNKGLIIPDSLLLNTPRSHKNSEAMCTLFVAITSSQGWFTIELVQNRDSESHEASSIYERQWSSKSKKVMEKAERDEVVEKDRIIKVLAFSCKVFDPLGELKKEWL</sequence>
<dbReference type="AlphaFoldDB" id="A0AAV2SKG5"/>
<keyword evidence="1" id="KW-0479">Metal-binding</keyword>
<accession>A0AAV2SKG5</accession>
<dbReference type="CDD" id="cd20801">
    <property type="entry name" value="C1_DGKepsilon_typeIII_rpt1"/>
    <property type="match status" value="1"/>
</dbReference>
<name>A0AAV2SKG5_MEGNR</name>
<evidence type="ECO:0000313" key="6">
    <source>
        <dbReference type="Proteomes" id="UP001497623"/>
    </source>
</evidence>
<dbReference type="EMBL" id="CAXKWB010090734">
    <property type="protein sequence ID" value="CAL4215200.1"/>
    <property type="molecule type" value="Genomic_DNA"/>
</dbReference>
<keyword evidence="3" id="KW-0472">Membrane</keyword>
<feature type="transmembrane region" description="Helical" evidence="3">
    <location>
        <begin position="6"/>
        <end position="23"/>
    </location>
</feature>
<dbReference type="SMART" id="SM00109">
    <property type="entry name" value="C1"/>
    <property type="match status" value="2"/>
</dbReference>
<dbReference type="PANTHER" id="PTHR11255">
    <property type="entry name" value="DIACYLGLYCEROL KINASE"/>
    <property type="match status" value="1"/>
</dbReference>
<dbReference type="Pfam" id="PF00130">
    <property type="entry name" value="C1_1"/>
    <property type="match status" value="1"/>
</dbReference>
<dbReference type="Proteomes" id="UP001497623">
    <property type="component" value="Unassembled WGS sequence"/>
</dbReference>
<comment type="caution">
    <text evidence="5">The sequence shown here is derived from an EMBL/GenBank/DDBJ whole genome shotgun (WGS) entry which is preliminary data.</text>
</comment>
<feature type="non-terminal residue" evidence="5">
    <location>
        <position position="265"/>
    </location>
</feature>
<dbReference type="InterPro" id="IPR002219">
    <property type="entry name" value="PKC_DAG/PE"/>
</dbReference>
<dbReference type="Gene3D" id="3.30.60.20">
    <property type="match status" value="1"/>
</dbReference>
<keyword evidence="3" id="KW-1133">Transmembrane helix</keyword>
<proteinExistence type="predicted"/>
<dbReference type="InterPro" id="IPR037607">
    <property type="entry name" value="DGK"/>
</dbReference>
<dbReference type="GO" id="GO:0007165">
    <property type="term" value="P:signal transduction"/>
    <property type="evidence" value="ECO:0007669"/>
    <property type="project" value="InterPro"/>
</dbReference>
<evidence type="ECO:0000256" key="1">
    <source>
        <dbReference type="ARBA" id="ARBA00022723"/>
    </source>
</evidence>
<dbReference type="InterPro" id="IPR046349">
    <property type="entry name" value="C1-like_sf"/>
</dbReference>
<keyword evidence="6" id="KW-1185">Reference proteome</keyword>
<gene>
    <name evidence="5" type="ORF">MNOR_LOCUS38690</name>
</gene>
<keyword evidence="3" id="KW-0812">Transmembrane</keyword>
<dbReference type="PROSITE" id="PS50081">
    <property type="entry name" value="ZF_DAG_PE_2"/>
    <property type="match status" value="1"/>
</dbReference>
<dbReference type="PANTHER" id="PTHR11255:SF118">
    <property type="entry name" value="DIACYLGLYCEROL KINASE EPSILON"/>
    <property type="match status" value="1"/>
</dbReference>
<evidence type="ECO:0000256" key="3">
    <source>
        <dbReference type="SAM" id="Phobius"/>
    </source>
</evidence>
<evidence type="ECO:0000259" key="4">
    <source>
        <dbReference type="PROSITE" id="PS50081"/>
    </source>
</evidence>
<dbReference type="SUPFAM" id="SSF57889">
    <property type="entry name" value="Cysteine-rich domain"/>
    <property type="match status" value="1"/>
</dbReference>